<gene>
    <name evidence="1" type="ORF">LITE_LOCUS17999</name>
</gene>
<accession>A0AAV0KB39</accession>
<sequence length="13" mass="1621">MLGRREWLVTGRF</sequence>
<name>A0AAV0KB39_9ROSI</name>
<keyword evidence="2" id="KW-1185">Reference proteome</keyword>
<proteinExistence type="predicted"/>
<organism evidence="1 2">
    <name type="scientific">Linum tenue</name>
    <dbReference type="NCBI Taxonomy" id="586396"/>
    <lineage>
        <taxon>Eukaryota</taxon>
        <taxon>Viridiplantae</taxon>
        <taxon>Streptophyta</taxon>
        <taxon>Embryophyta</taxon>
        <taxon>Tracheophyta</taxon>
        <taxon>Spermatophyta</taxon>
        <taxon>Magnoliopsida</taxon>
        <taxon>eudicotyledons</taxon>
        <taxon>Gunneridae</taxon>
        <taxon>Pentapetalae</taxon>
        <taxon>rosids</taxon>
        <taxon>fabids</taxon>
        <taxon>Malpighiales</taxon>
        <taxon>Linaceae</taxon>
        <taxon>Linum</taxon>
    </lineage>
</organism>
<evidence type="ECO:0000313" key="2">
    <source>
        <dbReference type="Proteomes" id="UP001154282"/>
    </source>
</evidence>
<dbReference type="Proteomes" id="UP001154282">
    <property type="component" value="Unassembled WGS sequence"/>
</dbReference>
<reference evidence="1" key="1">
    <citation type="submission" date="2022-08" db="EMBL/GenBank/DDBJ databases">
        <authorList>
            <person name="Gutierrez-Valencia J."/>
        </authorList>
    </citation>
    <scope>NUCLEOTIDE SEQUENCE</scope>
</reference>
<dbReference type="EMBL" id="CAMGYJ010000005">
    <property type="protein sequence ID" value="CAI0419465.1"/>
    <property type="molecule type" value="Genomic_DNA"/>
</dbReference>
<protein>
    <submittedName>
        <fullName evidence="1">Uncharacterized protein</fullName>
    </submittedName>
</protein>
<evidence type="ECO:0000313" key="1">
    <source>
        <dbReference type="EMBL" id="CAI0419465.1"/>
    </source>
</evidence>
<comment type="caution">
    <text evidence="1">The sequence shown here is derived from an EMBL/GenBank/DDBJ whole genome shotgun (WGS) entry which is preliminary data.</text>
</comment>